<evidence type="ECO:0000256" key="1">
    <source>
        <dbReference type="SAM" id="MobiDB-lite"/>
    </source>
</evidence>
<name>A0A4R0GTM9_9ACTN</name>
<sequence>MTGRRDRRAGIAGPGRWGGRRRGRRRPVLDRRRARRRAGHGRVRRLRAWCGRVGWLPTGSADGRGRFVGRRMRRTCRGWLVGHEPSSATAG</sequence>
<reference evidence="2 3" key="1">
    <citation type="submission" date="2019-02" db="EMBL/GenBank/DDBJ databases">
        <title>Jishengella sp. nov., isolated from a root of Zingiber montanum.</title>
        <authorList>
            <person name="Kuncharoen N."/>
            <person name="Kudo T."/>
            <person name="Masahiro Y."/>
            <person name="Ohkuma M."/>
            <person name="Tanasupawat S."/>
        </authorList>
    </citation>
    <scope>NUCLEOTIDE SEQUENCE [LARGE SCALE GENOMIC DNA]</scope>
    <source>
        <strain evidence="2 3">PLAI 1-1</strain>
    </source>
</reference>
<evidence type="ECO:0000313" key="3">
    <source>
        <dbReference type="Proteomes" id="UP000292274"/>
    </source>
</evidence>
<keyword evidence="3" id="KW-1185">Reference proteome</keyword>
<protein>
    <submittedName>
        <fullName evidence="2">Uncharacterized protein</fullName>
    </submittedName>
</protein>
<proteinExistence type="predicted"/>
<feature type="region of interest" description="Disordered" evidence="1">
    <location>
        <begin position="1"/>
        <end position="41"/>
    </location>
</feature>
<dbReference type="EMBL" id="SJJR01000003">
    <property type="protein sequence ID" value="TCB99051.1"/>
    <property type="molecule type" value="Genomic_DNA"/>
</dbReference>
<dbReference type="AlphaFoldDB" id="A0A4R0GTM9"/>
<comment type="caution">
    <text evidence="2">The sequence shown here is derived from an EMBL/GenBank/DDBJ whole genome shotgun (WGS) entry which is preliminary data.</text>
</comment>
<organism evidence="2 3">
    <name type="scientific">Micromonospora zingiberis</name>
    <dbReference type="NCBI Taxonomy" id="2053011"/>
    <lineage>
        <taxon>Bacteria</taxon>
        <taxon>Bacillati</taxon>
        <taxon>Actinomycetota</taxon>
        <taxon>Actinomycetes</taxon>
        <taxon>Micromonosporales</taxon>
        <taxon>Micromonosporaceae</taxon>
        <taxon>Micromonospora</taxon>
    </lineage>
</organism>
<accession>A0A4R0GTM9</accession>
<dbReference type="Proteomes" id="UP000292274">
    <property type="component" value="Unassembled WGS sequence"/>
</dbReference>
<feature type="compositionally biased region" description="Basic residues" evidence="1">
    <location>
        <begin position="18"/>
        <end position="41"/>
    </location>
</feature>
<gene>
    <name evidence="2" type="ORF">E0H26_06500</name>
</gene>
<evidence type="ECO:0000313" key="2">
    <source>
        <dbReference type="EMBL" id="TCB99051.1"/>
    </source>
</evidence>